<feature type="compositionally biased region" description="Polar residues" evidence="1">
    <location>
        <begin position="534"/>
        <end position="544"/>
    </location>
</feature>
<protein>
    <submittedName>
        <fullName evidence="2">Uncharacterized protein</fullName>
    </submittedName>
</protein>
<gene>
    <name evidence="2" type="ORF">EGW08_009741</name>
</gene>
<dbReference type="Proteomes" id="UP000271974">
    <property type="component" value="Unassembled WGS sequence"/>
</dbReference>
<dbReference type="AlphaFoldDB" id="A0A433TLR3"/>
<dbReference type="EMBL" id="RQTK01000284">
    <property type="protein sequence ID" value="RUS82478.1"/>
    <property type="molecule type" value="Genomic_DNA"/>
</dbReference>
<feature type="region of interest" description="Disordered" evidence="1">
    <location>
        <begin position="365"/>
        <end position="384"/>
    </location>
</feature>
<accession>A0A433TLR3</accession>
<comment type="caution">
    <text evidence="2">The sequence shown here is derived from an EMBL/GenBank/DDBJ whole genome shotgun (WGS) entry which is preliminary data.</text>
</comment>
<feature type="region of interest" description="Disordered" evidence="1">
    <location>
        <begin position="1"/>
        <end position="39"/>
    </location>
</feature>
<feature type="region of interest" description="Disordered" evidence="1">
    <location>
        <begin position="202"/>
        <end position="235"/>
    </location>
</feature>
<dbReference type="OrthoDB" id="8823111at2759"/>
<feature type="compositionally biased region" description="Low complexity" evidence="1">
    <location>
        <begin position="106"/>
        <end position="129"/>
    </location>
</feature>
<name>A0A433TLR3_ELYCH</name>
<feature type="region of interest" description="Disordered" evidence="1">
    <location>
        <begin position="534"/>
        <end position="564"/>
    </location>
</feature>
<evidence type="ECO:0000313" key="2">
    <source>
        <dbReference type="EMBL" id="RUS82478.1"/>
    </source>
</evidence>
<keyword evidence="3" id="KW-1185">Reference proteome</keyword>
<organism evidence="2 3">
    <name type="scientific">Elysia chlorotica</name>
    <name type="common">Eastern emerald elysia</name>
    <name type="synonym">Sea slug</name>
    <dbReference type="NCBI Taxonomy" id="188477"/>
    <lineage>
        <taxon>Eukaryota</taxon>
        <taxon>Metazoa</taxon>
        <taxon>Spiralia</taxon>
        <taxon>Lophotrochozoa</taxon>
        <taxon>Mollusca</taxon>
        <taxon>Gastropoda</taxon>
        <taxon>Heterobranchia</taxon>
        <taxon>Euthyneura</taxon>
        <taxon>Panpulmonata</taxon>
        <taxon>Sacoglossa</taxon>
        <taxon>Placobranchoidea</taxon>
        <taxon>Plakobranchidae</taxon>
        <taxon>Elysia</taxon>
    </lineage>
</organism>
<proteinExistence type="predicted"/>
<evidence type="ECO:0000313" key="3">
    <source>
        <dbReference type="Proteomes" id="UP000271974"/>
    </source>
</evidence>
<feature type="region of interest" description="Disordered" evidence="1">
    <location>
        <begin position="94"/>
        <end position="138"/>
    </location>
</feature>
<sequence>MAHPIRPRPKDRPVTIPSKSHVDSSSQAKAILPGRRQQRHSTEIGCEYHRWWVVRNVLGFETNEHIAGLLLDGFHSMLQQMVIMTGGETFDPDIHGLDKMDAQGPTDGSTGSGSTSSDSGVSVSTSSSSFMATSPFARPPGNIEDMDEFIMYKSTIRHYCNHLWNVCVQQDKVQGILCNLNPPLQQFLIRLIGYIRTAKGKSLSTTSHKRRRSRSSSSKQAGNTDQEQGPKRLDDDGVENQAVEADSSQETQAFLSGDQCLKSLLSRPTKVQSVNTPQFLKDDGSMWQGFQLSKKGSEREAKLNLTTDLNFEKRPENYYDHKPATSSKKYAGRPQLYPTDLSVKADVRDSSDLNSGLKTHTTKDKSYLVQGTLPNQEGKGSGATHTAPAGVVYAGSGIRPPQPIGTPVYLYPAGGFASTDNSLASLPALVQNIVYNQSGAALLQSLPDHPSTSAPSNAISSAMTLVNSVPNSGSGPAFMPLYMSGHPALDAGNKHPSLATRINAGQLGNPSSFLSSGKKSVPLEALHTLAVPSSTRVYQDSTDGSSSSSSEMAPPPSTKRETDFVKSPQLKITDVRTCDETDFTAGQWRGSKNCSTSHKVKKNEERMDGVQNKTAFSECQGLSGCTLSIF</sequence>
<feature type="non-terminal residue" evidence="2">
    <location>
        <position position="630"/>
    </location>
</feature>
<evidence type="ECO:0000256" key="1">
    <source>
        <dbReference type="SAM" id="MobiDB-lite"/>
    </source>
</evidence>
<reference evidence="2 3" key="1">
    <citation type="submission" date="2019-01" db="EMBL/GenBank/DDBJ databases">
        <title>A draft genome assembly of the solar-powered sea slug Elysia chlorotica.</title>
        <authorList>
            <person name="Cai H."/>
            <person name="Li Q."/>
            <person name="Fang X."/>
            <person name="Li J."/>
            <person name="Curtis N.E."/>
            <person name="Altenburger A."/>
            <person name="Shibata T."/>
            <person name="Feng M."/>
            <person name="Maeda T."/>
            <person name="Schwartz J.A."/>
            <person name="Shigenobu S."/>
            <person name="Lundholm N."/>
            <person name="Nishiyama T."/>
            <person name="Yang H."/>
            <person name="Hasebe M."/>
            <person name="Li S."/>
            <person name="Pierce S.K."/>
            <person name="Wang J."/>
        </authorList>
    </citation>
    <scope>NUCLEOTIDE SEQUENCE [LARGE SCALE GENOMIC DNA]</scope>
    <source>
        <strain evidence="2">EC2010</strain>
        <tissue evidence="2">Whole organism of an adult</tissue>
    </source>
</reference>